<feature type="signal peptide" evidence="2">
    <location>
        <begin position="1"/>
        <end position="26"/>
    </location>
</feature>
<feature type="chain" id="PRO_5041696103" evidence="2">
    <location>
        <begin position="27"/>
        <end position="220"/>
    </location>
</feature>
<name>A0AA95H0Y7_9GAMM</name>
<organism evidence="3">
    <name type="scientific">Candidatus Thiocaldithrix dubininis</name>
    <dbReference type="NCBI Taxonomy" id="3080823"/>
    <lineage>
        <taxon>Bacteria</taxon>
        <taxon>Pseudomonadati</taxon>
        <taxon>Pseudomonadota</taxon>
        <taxon>Gammaproteobacteria</taxon>
        <taxon>Thiotrichales</taxon>
        <taxon>Thiotrichaceae</taxon>
        <taxon>Candidatus Thiocaldithrix</taxon>
    </lineage>
</organism>
<keyword evidence="2" id="KW-0732">Signal</keyword>
<feature type="compositionally biased region" description="Low complexity" evidence="1">
    <location>
        <begin position="165"/>
        <end position="178"/>
    </location>
</feature>
<dbReference type="KEGG" id="tdu:QJT80_08145"/>
<feature type="compositionally biased region" description="Basic and acidic residues" evidence="1">
    <location>
        <begin position="181"/>
        <end position="192"/>
    </location>
</feature>
<reference evidence="3" key="2">
    <citation type="submission" date="2023-04" db="EMBL/GenBank/DDBJ databases">
        <authorList>
            <person name="Beletskiy A.V."/>
            <person name="Mardanov A.V."/>
            <person name="Ravin N.V."/>
        </authorList>
    </citation>
    <scope>NUCLEOTIDE SEQUENCE</scope>
    <source>
        <strain evidence="3">GKL-01</strain>
    </source>
</reference>
<dbReference type="EMBL" id="CP124755">
    <property type="protein sequence ID" value="WGZ89482.1"/>
    <property type="molecule type" value="Genomic_DNA"/>
</dbReference>
<feature type="compositionally biased region" description="Pro residues" evidence="1">
    <location>
        <begin position="132"/>
        <end position="141"/>
    </location>
</feature>
<dbReference type="Proteomes" id="UP001300672">
    <property type="component" value="Chromosome"/>
</dbReference>
<sequence length="220" mass="23503">MSKLSHKALRIIALSLTCLSLNSLSAAEIKASSSELTVDGWRMIMPTISVDEASGKTWVKYTLPDASYQSYPLESGEPIKEKWFKAGSQGLADTPAGYSLEDLDELKNWYMNGGKGHYNYDDGKWTEIAKAPPTPATPSAPPTSDDSYGSGPFGGGPISNVPMVSTSGGSSDTTGASDLAAEMRAEQAKCKPSDGSPVDQEACNRYYKLHEAYIKKMGGN</sequence>
<feature type="region of interest" description="Disordered" evidence="1">
    <location>
        <begin position="129"/>
        <end position="200"/>
    </location>
</feature>
<gene>
    <name evidence="3" type="ORF">QJT80_08145</name>
</gene>
<dbReference type="AlphaFoldDB" id="A0AA95H0Y7"/>
<reference evidence="3" key="1">
    <citation type="journal article" date="2023" name="Int. J. Mol. Sci.">
        <title>Metagenomics Revealed a New Genus 'Candidatus Thiocaldithrix dubininis' gen. nov., sp. nov. and a New Species 'Candidatus Thiothrix putei' sp. nov. in the Family Thiotrichaceae, Some Members of Which Have Traits of Both Na+- and H+-Motive Energetics.</title>
        <authorList>
            <person name="Ravin N.V."/>
            <person name="Muntyan M.S."/>
            <person name="Smolyakov D.D."/>
            <person name="Rudenko T.S."/>
            <person name="Beletsky A.V."/>
            <person name="Mardanov A.V."/>
            <person name="Grabovich M.Y."/>
        </authorList>
    </citation>
    <scope>NUCLEOTIDE SEQUENCE</scope>
    <source>
        <strain evidence="3">GKL-01</strain>
    </source>
</reference>
<proteinExistence type="predicted"/>
<accession>A0AA95H0Y7</accession>
<protein>
    <submittedName>
        <fullName evidence="3">Uncharacterized protein</fullName>
    </submittedName>
</protein>
<evidence type="ECO:0000313" key="3">
    <source>
        <dbReference type="EMBL" id="WGZ89482.1"/>
    </source>
</evidence>
<evidence type="ECO:0000256" key="2">
    <source>
        <dbReference type="SAM" id="SignalP"/>
    </source>
</evidence>
<evidence type="ECO:0000256" key="1">
    <source>
        <dbReference type="SAM" id="MobiDB-lite"/>
    </source>
</evidence>